<reference evidence="9 10" key="1">
    <citation type="journal article" date="2017" name="G3 (Bethesda)">
        <title>First Draft Genome Sequence of the Pathogenic Fungus Lomentospora prolificans (Formerly Scedosporium prolificans).</title>
        <authorList>
            <person name="Luo R."/>
            <person name="Zimin A."/>
            <person name="Workman R."/>
            <person name="Fan Y."/>
            <person name="Pertea G."/>
            <person name="Grossman N."/>
            <person name="Wear M.P."/>
            <person name="Jia B."/>
            <person name="Miller H."/>
            <person name="Casadevall A."/>
            <person name="Timp W."/>
            <person name="Zhang S.X."/>
            <person name="Salzberg S.L."/>
        </authorList>
    </citation>
    <scope>NUCLEOTIDE SEQUENCE [LARGE SCALE GENOMIC DNA]</scope>
    <source>
        <strain evidence="9 10">JHH-5317</strain>
    </source>
</reference>
<dbReference type="GO" id="GO:0005634">
    <property type="term" value="C:nucleus"/>
    <property type="evidence" value="ECO:0007669"/>
    <property type="project" value="UniProtKB-SubCell"/>
</dbReference>
<dbReference type="FunFam" id="3.30.310.10:FF:000002">
    <property type="entry name" value="TATA-box-binding protein 2"/>
    <property type="match status" value="1"/>
</dbReference>
<dbReference type="Gene3D" id="3.30.310.10">
    <property type="entry name" value="TATA-Binding Protein"/>
    <property type="match status" value="2"/>
</dbReference>
<evidence type="ECO:0000313" key="9">
    <source>
        <dbReference type="EMBL" id="PKS11533.1"/>
    </source>
</evidence>
<evidence type="ECO:0008006" key="11">
    <source>
        <dbReference type="Google" id="ProtNLM"/>
    </source>
</evidence>
<dbReference type="SUPFAM" id="SSF55945">
    <property type="entry name" value="TATA-box binding protein-like"/>
    <property type="match status" value="2"/>
</dbReference>
<keyword evidence="6" id="KW-0804">Transcription</keyword>
<evidence type="ECO:0000313" key="10">
    <source>
        <dbReference type="Proteomes" id="UP000233524"/>
    </source>
</evidence>
<dbReference type="InterPro" id="IPR012295">
    <property type="entry name" value="TBP_dom_sf"/>
</dbReference>
<evidence type="ECO:0000256" key="1">
    <source>
        <dbReference type="ARBA" id="ARBA00004123"/>
    </source>
</evidence>
<evidence type="ECO:0000256" key="2">
    <source>
        <dbReference type="ARBA" id="ARBA00005560"/>
    </source>
</evidence>
<dbReference type="EMBL" id="NLAX01000008">
    <property type="protein sequence ID" value="PKS11533.1"/>
    <property type="molecule type" value="Genomic_DNA"/>
</dbReference>
<feature type="region of interest" description="Disordered" evidence="8">
    <location>
        <begin position="37"/>
        <end position="75"/>
    </location>
</feature>
<gene>
    <name evidence="9" type="ORF">jhhlp_003298</name>
</gene>
<feature type="compositionally biased region" description="Low complexity" evidence="8">
    <location>
        <begin position="53"/>
        <end position="74"/>
    </location>
</feature>
<dbReference type="GO" id="GO:0003677">
    <property type="term" value="F:DNA binding"/>
    <property type="evidence" value="ECO:0007669"/>
    <property type="project" value="UniProtKB-KW"/>
</dbReference>
<dbReference type="InterPro" id="IPR030491">
    <property type="entry name" value="TBP_CS"/>
</dbReference>
<dbReference type="Proteomes" id="UP000233524">
    <property type="component" value="Unassembled WGS sequence"/>
</dbReference>
<name>A0A2N3NGG7_9PEZI</name>
<dbReference type="STRING" id="41688.A0A2N3NGG7"/>
<keyword evidence="7" id="KW-0539">Nucleus</keyword>
<dbReference type="FunFam" id="3.30.310.10:FF:000005">
    <property type="entry name" value="TATA box-binding protein-like 1"/>
    <property type="match status" value="1"/>
</dbReference>
<accession>A0A2N3NGG7</accession>
<comment type="caution">
    <text evidence="9">The sequence shown here is derived from an EMBL/GenBank/DDBJ whole genome shotgun (WGS) entry which is preliminary data.</text>
</comment>
<evidence type="ECO:0000256" key="8">
    <source>
        <dbReference type="SAM" id="MobiDB-lite"/>
    </source>
</evidence>
<dbReference type="GO" id="GO:0006352">
    <property type="term" value="P:DNA-templated transcription initiation"/>
    <property type="evidence" value="ECO:0007669"/>
    <property type="project" value="InterPro"/>
</dbReference>
<dbReference type="AlphaFoldDB" id="A0A2N3NGG7"/>
<keyword evidence="5" id="KW-0238">DNA-binding</keyword>
<dbReference type="InterPro" id="IPR000814">
    <property type="entry name" value="TBP"/>
</dbReference>
<dbReference type="PANTHER" id="PTHR10126">
    <property type="entry name" value="TATA-BOX BINDING PROTEIN"/>
    <property type="match status" value="1"/>
</dbReference>
<evidence type="ECO:0000256" key="3">
    <source>
        <dbReference type="ARBA" id="ARBA00022737"/>
    </source>
</evidence>
<evidence type="ECO:0000256" key="7">
    <source>
        <dbReference type="ARBA" id="ARBA00023242"/>
    </source>
</evidence>
<dbReference type="InterPro" id="IPR033710">
    <property type="entry name" value="TBP_eukaryotic"/>
</dbReference>
<dbReference type="FunCoup" id="A0A2N3NGG7">
    <property type="interactions" value="1026"/>
</dbReference>
<organism evidence="9 10">
    <name type="scientific">Lomentospora prolificans</name>
    <dbReference type="NCBI Taxonomy" id="41688"/>
    <lineage>
        <taxon>Eukaryota</taxon>
        <taxon>Fungi</taxon>
        <taxon>Dikarya</taxon>
        <taxon>Ascomycota</taxon>
        <taxon>Pezizomycotina</taxon>
        <taxon>Sordariomycetes</taxon>
        <taxon>Hypocreomycetidae</taxon>
        <taxon>Microascales</taxon>
        <taxon>Microascaceae</taxon>
        <taxon>Lomentospora</taxon>
    </lineage>
</organism>
<dbReference type="InParanoid" id="A0A2N3NGG7"/>
<keyword evidence="4" id="KW-0805">Transcription regulation</keyword>
<evidence type="ECO:0000256" key="4">
    <source>
        <dbReference type="ARBA" id="ARBA00023015"/>
    </source>
</evidence>
<dbReference type="CDD" id="cd04516">
    <property type="entry name" value="TBP_eukaryotes"/>
    <property type="match status" value="1"/>
</dbReference>
<comment type="similarity">
    <text evidence="2">Belongs to the TBP family.</text>
</comment>
<dbReference type="GO" id="GO:0032991">
    <property type="term" value="C:protein-containing complex"/>
    <property type="evidence" value="ECO:0007669"/>
    <property type="project" value="UniProtKB-ARBA"/>
</dbReference>
<evidence type="ECO:0000256" key="6">
    <source>
        <dbReference type="ARBA" id="ARBA00023163"/>
    </source>
</evidence>
<comment type="subcellular location">
    <subcellularLocation>
        <location evidence="1">Nucleus</location>
    </subcellularLocation>
</comment>
<keyword evidence="10" id="KW-1185">Reference proteome</keyword>
<keyword evidence="3" id="KW-0677">Repeat</keyword>
<dbReference type="OrthoDB" id="2127950at2759"/>
<proteinExistence type="inferred from homology"/>
<dbReference type="PROSITE" id="PS00351">
    <property type="entry name" value="TFIID"/>
    <property type="match status" value="1"/>
</dbReference>
<sequence length="252" mass="27217">METIQTHPSTAAQAKGFMEPGSFAFPNSQHVVNGAPVDPKANGQAPVANGAQPANGTGVTPATPAATPAANPGASGLTPTLQPVAILECGAYKITSKKYRGHGQPGLQTRFAAVIMRIREPKTTALIFASGKMVVTGAKSEDDSKLASRKYARIIQKLGFNSKFTDFKIQNIVGSCDIKFPIRLEGLASRHHNFSSYEPELFPGLIYRMIKPKIVLLIFVSGKIVLTGAKVREEIYQAFEMIYPVLQDFRKV</sequence>
<dbReference type="PRINTS" id="PR00686">
    <property type="entry name" value="TIFACTORIID"/>
</dbReference>
<dbReference type="Pfam" id="PF00352">
    <property type="entry name" value="TBP"/>
    <property type="match status" value="2"/>
</dbReference>
<evidence type="ECO:0000256" key="5">
    <source>
        <dbReference type="ARBA" id="ARBA00023125"/>
    </source>
</evidence>
<protein>
    <recommendedName>
        <fullName evidence="11">TATA-box-binding protein</fullName>
    </recommendedName>
</protein>
<dbReference type="VEuPathDB" id="FungiDB:jhhlp_003298"/>